<dbReference type="Proteomes" id="UP001596060">
    <property type="component" value="Unassembled WGS sequence"/>
</dbReference>
<gene>
    <name evidence="1" type="ORF">ACFPN9_07730</name>
</gene>
<reference evidence="2" key="1">
    <citation type="journal article" date="2019" name="Int. J. Syst. Evol. Microbiol.">
        <title>The Global Catalogue of Microorganisms (GCM) 10K type strain sequencing project: providing services to taxonomists for standard genome sequencing and annotation.</title>
        <authorList>
            <consortium name="The Broad Institute Genomics Platform"/>
            <consortium name="The Broad Institute Genome Sequencing Center for Infectious Disease"/>
            <person name="Wu L."/>
            <person name="Ma J."/>
        </authorList>
    </citation>
    <scope>NUCLEOTIDE SEQUENCE [LARGE SCALE GENOMIC DNA]</scope>
    <source>
        <strain evidence="2">CCUG 43117</strain>
    </source>
</reference>
<keyword evidence="2" id="KW-1185">Reference proteome</keyword>
<dbReference type="EMBL" id="JBHSLU010000012">
    <property type="protein sequence ID" value="MFC5505144.1"/>
    <property type="molecule type" value="Genomic_DNA"/>
</dbReference>
<protein>
    <recommendedName>
        <fullName evidence="3">GpW protein</fullName>
    </recommendedName>
</protein>
<proteinExistence type="predicted"/>
<accession>A0ABW0P018</accession>
<evidence type="ECO:0008006" key="3">
    <source>
        <dbReference type="Google" id="ProtNLM"/>
    </source>
</evidence>
<evidence type="ECO:0000313" key="1">
    <source>
        <dbReference type="EMBL" id="MFC5505144.1"/>
    </source>
</evidence>
<dbReference type="RefSeq" id="WP_377816239.1">
    <property type="nucleotide sequence ID" value="NZ_JBHSLU010000012.1"/>
</dbReference>
<name>A0ABW0P018_9HYPH</name>
<evidence type="ECO:0000313" key="2">
    <source>
        <dbReference type="Proteomes" id="UP001596060"/>
    </source>
</evidence>
<comment type="caution">
    <text evidence="1">The sequence shown here is derived from an EMBL/GenBank/DDBJ whole genome shotgun (WGS) entry which is preliminary data.</text>
</comment>
<sequence>MPTDEEILANLEAERDRVLLGERASSVTVTPTSHKTDFVAPDMKRLDARIEDLKAKTEGRPRRGAIGFVF</sequence>
<organism evidence="1 2">
    <name type="scientific">Bosea massiliensis</name>
    <dbReference type="NCBI Taxonomy" id="151419"/>
    <lineage>
        <taxon>Bacteria</taxon>
        <taxon>Pseudomonadati</taxon>
        <taxon>Pseudomonadota</taxon>
        <taxon>Alphaproteobacteria</taxon>
        <taxon>Hyphomicrobiales</taxon>
        <taxon>Boseaceae</taxon>
        <taxon>Bosea</taxon>
    </lineage>
</organism>